<protein>
    <submittedName>
        <fullName evidence="1">ATP-dependent DNA helicase</fullName>
    </submittedName>
</protein>
<evidence type="ECO:0000313" key="1">
    <source>
        <dbReference type="EMBL" id="GFY51382.1"/>
    </source>
</evidence>
<proteinExistence type="predicted"/>
<dbReference type="GO" id="GO:0004386">
    <property type="term" value="F:helicase activity"/>
    <property type="evidence" value="ECO:0007669"/>
    <property type="project" value="UniProtKB-KW"/>
</dbReference>
<keyword evidence="1" id="KW-0067">ATP-binding</keyword>
<keyword evidence="2" id="KW-1185">Reference proteome</keyword>
<evidence type="ECO:0000313" key="2">
    <source>
        <dbReference type="Proteomes" id="UP000886998"/>
    </source>
</evidence>
<name>A0A8X6XCS3_9ARAC</name>
<gene>
    <name evidence="1" type="primary">PIF1</name>
    <name evidence="1" type="ORF">TNIN_470671</name>
</gene>
<accession>A0A8X6XCS3</accession>
<dbReference type="Proteomes" id="UP000886998">
    <property type="component" value="Unassembled WGS sequence"/>
</dbReference>
<reference evidence="1" key="1">
    <citation type="submission" date="2020-08" db="EMBL/GenBank/DDBJ databases">
        <title>Multicomponent nature underlies the extraordinary mechanical properties of spider dragline silk.</title>
        <authorList>
            <person name="Kono N."/>
            <person name="Nakamura H."/>
            <person name="Mori M."/>
            <person name="Yoshida Y."/>
            <person name="Ohtoshi R."/>
            <person name="Malay A.D."/>
            <person name="Moran D.A.P."/>
            <person name="Tomita M."/>
            <person name="Numata K."/>
            <person name="Arakawa K."/>
        </authorList>
    </citation>
    <scope>NUCLEOTIDE SEQUENCE</scope>
</reference>
<comment type="caution">
    <text evidence="1">The sequence shown here is derived from an EMBL/GenBank/DDBJ whole genome shotgun (WGS) entry which is preliminary data.</text>
</comment>
<keyword evidence="1" id="KW-0347">Helicase</keyword>
<dbReference type="EMBL" id="BMAV01008046">
    <property type="protein sequence ID" value="GFY51382.1"/>
    <property type="molecule type" value="Genomic_DNA"/>
</dbReference>
<dbReference type="AlphaFoldDB" id="A0A8X6XCS3"/>
<keyword evidence="1" id="KW-0547">Nucleotide-binding</keyword>
<organism evidence="1 2">
    <name type="scientific">Trichonephila inaurata madagascariensis</name>
    <dbReference type="NCBI Taxonomy" id="2747483"/>
    <lineage>
        <taxon>Eukaryota</taxon>
        <taxon>Metazoa</taxon>
        <taxon>Ecdysozoa</taxon>
        <taxon>Arthropoda</taxon>
        <taxon>Chelicerata</taxon>
        <taxon>Arachnida</taxon>
        <taxon>Araneae</taxon>
        <taxon>Araneomorphae</taxon>
        <taxon>Entelegynae</taxon>
        <taxon>Araneoidea</taxon>
        <taxon>Nephilidae</taxon>
        <taxon>Trichonephila</taxon>
        <taxon>Trichonephila inaurata</taxon>
    </lineage>
</organism>
<sequence>MITANIDVAGGLANGAVGKLSHFELDDQNRVLRVWLLFPNGVGVKARGKVAGYANAKGIGRGMVTINRRSATLGTFTEPLVYVAISRVTAQEGLHIVHTDGPHHFYHGRRSNEAMLLLRNKFARLSTVHLTTTDQIMINKMNGGDMVLFSLNCQSLRAHARDLRGNIVQKAHILMLSETWLRNEELVEM</sequence>
<keyword evidence="1" id="KW-0378">Hydrolase</keyword>